<feature type="region of interest" description="Disordered" evidence="1">
    <location>
        <begin position="1"/>
        <end position="128"/>
    </location>
</feature>
<keyword evidence="3" id="KW-1185">Reference proteome</keyword>
<feature type="compositionally biased region" description="Basic residues" evidence="1">
    <location>
        <begin position="28"/>
        <end position="43"/>
    </location>
</feature>
<evidence type="ECO:0000313" key="3">
    <source>
        <dbReference type="Proteomes" id="UP001066276"/>
    </source>
</evidence>
<comment type="caution">
    <text evidence="2">The sequence shown here is derived from an EMBL/GenBank/DDBJ whole genome shotgun (WGS) entry which is preliminary data.</text>
</comment>
<feature type="compositionally biased region" description="Polar residues" evidence="1">
    <location>
        <begin position="86"/>
        <end position="99"/>
    </location>
</feature>
<reference evidence="2" key="1">
    <citation type="journal article" date="2022" name="bioRxiv">
        <title>Sequencing and chromosome-scale assembly of the giantPleurodeles waltlgenome.</title>
        <authorList>
            <person name="Brown T."/>
            <person name="Elewa A."/>
            <person name="Iarovenko S."/>
            <person name="Subramanian E."/>
            <person name="Araus A.J."/>
            <person name="Petzold A."/>
            <person name="Susuki M."/>
            <person name="Suzuki K.-i.T."/>
            <person name="Hayashi T."/>
            <person name="Toyoda A."/>
            <person name="Oliveira C."/>
            <person name="Osipova E."/>
            <person name="Leigh N.D."/>
            <person name="Simon A."/>
            <person name="Yun M.H."/>
        </authorList>
    </citation>
    <scope>NUCLEOTIDE SEQUENCE</scope>
    <source>
        <strain evidence="2">20211129_DDA</strain>
        <tissue evidence="2">Liver</tissue>
    </source>
</reference>
<feature type="compositionally biased region" description="Basic and acidic residues" evidence="1">
    <location>
        <begin position="10"/>
        <end position="27"/>
    </location>
</feature>
<gene>
    <name evidence="2" type="ORF">NDU88_008316</name>
</gene>
<accession>A0AAV7QUB5</accession>
<name>A0AAV7QUB5_PLEWA</name>
<sequence length="128" mass="14637">MKVEVNAGRGQKEDDDKEQMENADGRERRRRKRQNGGKRRVGKKKETEPKTQKETQVGSWTGKQVRGRTKRTRKEQEGPLEEPANGGTTRFQETETGTQPRPRVCARLQGSASSITRMGKKRQGEEEK</sequence>
<organism evidence="2 3">
    <name type="scientific">Pleurodeles waltl</name>
    <name type="common">Iberian ribbed newt</name>
    <dbReference type="NCBI Taxonomy" id="8319"/>
    <lineage>
        <taxon>Eukaryota</taxon>
        <taxon>Metazoa</taxon>
        <taxon>Chordata</taxon>
        <taxon>Craniata</taxon>
        <taxon>Vertebrata</taxon>
        <taxon>Euteleostomi</taxon>
        <taxon>Amphibia</taxon>
        <taxon>Batrachia</taxon>
        <taxon>Caudata</taxon>
        <taxon>Salamandroidea</taxon>
        <taxon>Salamandridae</taxon>
        <taxon>Pleurodelinae</taxon>
        <taxon>Pleurodeles</taxon>
    </lineage>
</organism>
<dbReference type="EMBL" id="JANPWB010000010">
    <property type="protein sequence ID" value="KAJ1141988.1"/>
    <property type="molecule type" value="Genomic_DNA"/>
</dbReference>
<dbReference type="Proteomes" id="UP001066276">
    <property type="component" value="Chromosome 6"/>
</dbReference>
<proteinExistence type="predicted"/>
<dbReference type="AlphaFoldDB" id="A0AAV7QUB5"/>
<feature type="compositionally biased region" description="Basic and acidic residues" evidence="1">
    <location>
        <begin position="44"/>
        <end position="53"/>
    </location>
</feature>
<protein>
    <submittedName>
        <fullName evidence="2">Uncharacterized protein</fullName>
    </submittedName>
</protein>
<evidence type="ECO:0000313" key="2">
    <source>
        <dbReference type="EMBL" id="KAJ1141988.1"/>
    </source>
</evidence>
<evidence type="ECO:0000256" key="1">
    <source>
        <dbReference type="SAM" id="MobiDB-lite"/>
    </source>
</evidence>